<evidence type="ECO:0000259" key="1">
    <source>
        <dbReference type="Pfam" id="PF24506"/>
    </source>
</evidence>
<dbReference type="InterPro" id="IPR011047">
    <property type="entry name" value="Quinoprotein_ADH-like_sf"/>
</dbReference>
<comment type="caution">
    <text evidence="2">The sequence shown here is derived from an EMBL/GenBank/DDBJ whole genome shotgun (WGS) entry which is preliminary data.</text>
</comment>
<dbReference type="AlphaFoldDB" id="A0AA88Y6Y1"/>
<dbReference type="Pfam" id="PF24506">
    <property type="entry name" value="KNTC1_N"/>
    <property type="match status" value="2"/>
</dbReference>
<evidence type="ECO:0000313" key="3">
    <source>
        <dbReference type="Proteomes" id="UP001186944"/>
    </source>
</evidence>
<dbReference type="PANTHER" id="PTHR15688">
    <property type="entry name" value="KINETOCHORE-ASSOCIATED PROTEIN 1"/>
    <property type="match status" value="1"/>
</dbReference>
<dbReference type="GO" id="GO:1990423">
    <property type="term" value="C:RZZ complex"/>
    <property type="evidence" value="ECO:0007669"/>
    <property type="project" value="TreeGrafter"/>
</dbReference>
<feature type="domain" description="KNTC1 N-terminal" evidence="1">
    <location>
        <begin position="17"/>
        <end position="85"/>
    </location>
</feature>
<dbReference type="PANTHER" id="PTHR15688:SF1">
    <property type="entry name" value="KINETOCHORE-ASSOCIATED PROTEIN 1"/>
    <property type="match status" value="1"/>
</dbReference>
<dbReference type="GO" id="GO:0005737">
    <property type="term" value="C:cytoplasm"/>
    <property type="evidence" value="ECO:0007669"/>
    <property type="project" value="TreeGrafter"/>
</dbReference>
<dbReference type="GO" id="GO:0007094">
    <property type="term" value="P:mitotic spindle assembly checkpoint signaling"/>
    <property type="evidence" value="ECO:0007669"/>
    <property type="project" value="TreeGrafter"/>
</dbReference>
<evidence type="ECO:0000313" key="2">
    <source>
        <dbReference type="EMBL" id="KAK3093944.1"/>
    </source>
</evidence>
<dbReference type="GO" id="GO:0000070">
    <property type="term" value="P:mitotic sister chromatid segregation"/>
    <property type="evidence" value="ECO:0007669"/>
    <property type="project" value="TreeGrafter"/>
</dbReference>
<sequence length="344" mass="38392">MPWDVVDFDFGGEETTNFGPRKESGSALYHVDTLATISSSENDIHVVPNVKASVQGDLACVAVESHLSVFKDCQHTGTLGFGNRILITCTSTCNSSIDFQMKIIEETNDRINTVVDEIEWSPDGSVVFLGLRSGKLYVIDSESLNTLFDFGGGDNVAALWEWDFDSRLCLVDLAPESLDSKDMSFTQGKMSSDGNNLFIMGSDRSLVHWNPTLLIQLQRWADYKVLEFQLLETKDLKNYSQEGIKLITLVADSEEKVNLIIRSAPSYDVVYRLQLFAPSMLAKCPAVQETLYVAECFPDEKLSEKNTSLHPAKIFLERLWAKILVLALSVFNVSMSIRACMGIR</sequence>
<dbReference type="Gene3D" id="2.130.10.10">
    <property type="entry name" value="YVTN repeat-like/Quinoprotein amine dehydrogenase"/>
    <property type="match status" value="1"/>
</dbReference>
<name>A0AA88Y6Y1_PINIB</name>
<dbReference type="SUPFAM" id="SSF50998">
    <property type="entry name" value="Quinoprotein alcohol dehydrogenase-like"/>
    <property type="match status" value="1"/>
</dbReference>
<dbReference type="EMBL" id="VSWD01000009">
    <property type="protein sequence ID" value="KAK3093944.1"/>
    <property type="molecule type" value="Genomic_DNA"/>
</dbReference>
<protein>
    <recommendedName>
        <fullName evidence="1">KNTC1 N-terminal domain-containing protein</fullName>
    </recommendedName>
</protein>
<dbReference type="GO" id="GO:1903394">
    <property type="term" value="P:protein localization to kinetochore involved in kinetochore assembly"/>
    <property type="evidence" value="ECO:0007669"/>
    <property type="project" value="TreeGrafter"/>
</dbReference>
<dbReference type="Proteomes" id="UP001186944">
    <property type="component" value="Unassembled WGS sequence"/>
</dbReference>
<feature type="domain" description="KNTC1 N-terminal" evidence="1">
    <location>
        <begin position="147"/>
        <end position="303"/>
    </location>
</feature>
<dbReference type="GO" id="GO:0005828">
    <property type="term" value="C:kinetochore microtubule"/>
    <property type="evidence" value="ECO:0007669"/>
    <property type="project" value="TreeGrafter"/>
</dbReference>
<dbReference type="InterPro" id="IPR055402">
    <property type="entry name" value="KNTC1_N"/>
</dbReference>
<keyword evidence="3" id="KW-1185">Reference proteome</keyword>
<organism evidence="2 3">
    <name type="scientific">Pinctada imbricata</name>
    <name type="common">Atlantic pearl-oyster</name>
    <name type="synonym">Pinctada martensii</name>
    <dbReference type="NCBI Taxonomy" id="66713"/>
    <lineage>
        <taxon>Eukaryota</taxon>
        <taxon>Metazoa</taxon>
        <taxon>Spiralia</taxon>
        <taxon>Lophotrochozoa</taxon>
        <taxon>Mollusca</taxon>
        <taxon>Bivalvia</taxon>
        <taxon>Autobranchia</taxon>
        <taxon>Pteriomorphia</taxon>
        <taxon>Pterioida</taxon>
        <taxon>Pterioidea</taxon>
        <taxon>Pteriidae</taxon>
        <taxon>Pinctada</taxon>
    </lineage>
</organism>
<dbReference type="GO" id="GO:0031267">
    <property type="term" value="F:small GTPase binding"/>
    <property type="evidence" value="ECO:0007669"/>
    <property type="project" value="TreeGrafter"/>
</dbReference>
<accession>A0AA88Y6Y1</accession>
<reference evidence="2" key="1">
    <citation type="submission" date="2019-08" db="EMBL/GenBank/DDBJ databases">
        <title>The improved chromosome-level genome for the pearl oyster Pinctada fucata martensii using PacBio sequencing and Hi-C.</title>
        <authorList>
            <person name="Zheng Z."/>
        </authorList>
    </citation>
    <scope>NUCLEOTIDE SEQUENCE</scope>
    <source>
        <strain evidence="2">ZZ-2019</strain>
        <tissue evidence="2">Adductor muscle</tissue>
    </source>
</reference>
<proteinExistence type="predicted"/>
<dbReference type="InterPro" id="IPR015943">
    <property type="entry name" value="WD40/YVTN_repeat-like_dom_sf"/>
</dbReference>
<gene>
    <name evidence="2" type="ORF">FSP39_022082</name>
</gene>
<dbReference type="InterPro" id="IPR052802">
    <property type="entry name" value="KNTC1"/>
</dbReference>